<evidence type="ECO:0000256" key="1">
    <source>
        <dbReference type="ARBA" id="ARBA00011975"/>
    </source>
</evidence>
<dbReference type="GO" id="GO:0003677">
    <property type="term" value="F:DNA binding"/>
    <property type="evidence" value="ECO:0007669"/>
    <property type="project" value="TreeGrafter"/>
</dbReference>
<accession>A0A0P1ER62</accession>
<name>A0A0P1ER62_9RHOB</name>
<dbReference type="PANTHER" id="PTHR10629">
    <property type="entry name" value="CYTOSINE-SPECIFIC METHYLTRANSFERASE"/>
    <property type="match status" value="1"/>
</dbReference>
<evidence type="ECO:0000256" key="4">
    <source>
        <dbReference type="ARBA" id="ARBA00022691"/>
    </source>
</evidence>
<dbReference type="InterPro" id="IPR050390">
    <property type="entry name" value="C5-Methyltransferase"/>
</dbReference>
<dbReference type="Proteomes" id="UP000054823">
    <property type="component" value="Unassembled WGS sequence"/>
</dbReference>
<keyword evidence="3 7" id="KW-0808">Transferase</keyword>
<dbReference type="SUPFAM" id="SSF53335">
    <property type="entry name" value="S-adenosyl-L-methionine-dependent methyltransferases"/>
    <property type="match status" value="1"/>
</dbReference>
<feature type="active site" evidence="7">
    <location>
        <position position="132"/>
    </location>
</feature>
<dbReference type="STRING" id="321267.SHM7688_02152"/>
<proteinExistence type="inferred from homology"/>
<evidence type="ECO:0000256" key="3">
    <source>
        <dbReference type="ARBA" id="ARBA00022679"/>
    </source>
</evidence>
<dbReference type="EMBL" id="CYPW01000020">
    <property type="protein sequence ID" value="CUH52705.1"/>
    <property type="molecule type" value="Genomic_DNA"/>
</dbReference>
<dbReference type="Gene3D" id="3.90.120.10">
    <property type="entry name" value="DNA Methylase, subunit A, domain 2"/>
    <property type="match status" value="1"/>
</dbReference>
<evidence type="ECO:0000256" key="5">
    <source>
        <dbReference type="ARBA" id="ARBA00022747"/>
    </source>
</evidence>
<dbReference type="EC" id="2.1.1.37" evidence="1"/>
<organism evidence="9 10">
    <name type="scientific">Shimia marina</name>
    <dbReference type="NCBI Taxonomy" id="321267"/>
    <lineage>
        <taxon>Bacteria</taxon>
        <taxon>Pseudomonadati</taxon>
        <taxon>Pseudomonadota</taxon>
        <taxon>Alphaproteobacteria</taxon>
        <taxon>Rhodobacterales</taxon>
        <taxon>Roseobacteraceae</taxon>
    </lineage>
</organism>
<comment type="similarity">
    <text evidence="7 8">Belongs to the class I-like SAM-binding methyltransferase superfamily. C5-methyltransferase family.</text>
</comment>
<protein>
    <recommendedName>
        <fullName evidence="1">DNA (cytosine-5-)-methyltransferase</fullName>
        <ecNumber evidence="1">2.1.1.37</ecNumber>
    </recommendedName>
</protein>
<keyword evidence="5" id="KW-0680">Restriction system</keyword>
<evidence type="ECO:0000256" key="8">
    <source>
        <dbReference type="RuleBase" id="RU000416"/>
    </source>
</evidence>
<dbReference type="GO" id="GO:0009307">
    <property type="term" value="P:DNA restriction-modification system"/>
    <property type="evidence" value="ECO:0007669"/>
    <property type="project" value="UniProtKB-KW"/>
</dbReference>
<dbReference type="GO" id="GO:0044027">
    <property type="term" value="P:negative regulation of gene expression via chromosomal CpG island methylation"/>
    <property type="evidence" value="ECO:0007669"/>
    <property type="project" value="TreeGrafter"/>
</dbReference>
<dbReference type="PANTHER" id="PTHR10629:SF52">
    <property type="entry name" value="DNA (CYTOSINE-5)-METHYLTRANSFERASE 1"/>
    <property type="match status" value="1"/>
</dbReference>
<dbReference type="PRINTS" id="PR00105">
    <property type="entry name" value="C5METTRFRASE"/>
</dbReference>
<dbReference type="OrthoDB" id="9813719at2"/>
<dbReference type="AlphaFoldDB" id="A0A0P1ER62"/>
<dbReference type="RefSeq" id="WP_058239917.1">
    <property type="nucleotide sequence ID" value="NZ_CYPW01000020.1"/>
</dbReference>
<dbReference type="NCBIfam" id="TIGR00675">
    <property type="entry name" value="dcm"/>
    <property type="match status" value="1"/>
</dbReference>
<gene>
    <name evidence="9" type="primary">banIM</name>
    <name evidence="9" type="ORF">SHM7688_02152</name>
</gene>
<dbReference type="Gene3D" id="3.40.50.150">
    <property type="entry name" value="Vaccinia Virus protein VP39"/>
    <property type="match status" value="1"/>
</dbReference>
<dbReference type="Pfam" id="PF00145">
    <property type="entry name" value="DNA_methylase"/>
    <property type="match status" value="1"/>
</dbReference>
<dbReference type="InterPro" id="IPR001525">
    <property type="entry name" value="C5_MeTfrase"/>
</dbReference>
<reference evidence="9 10" key="1">
    <citation type="submission" date="2015-09" db="EMBL/GenBank/DDBJ databases">
        <authorList>
            <consortium name="Swine Surveillance"/>
        </authorList>
    </citation>
    <scope>NUCLEOTIDE SEQUENCE [LARGE SCALE GENOMIC DNA]</scope>
    <source>
        <strain evidence="9 10">CECT 7688</strain>
    </source>
</reference>
<keyword evidence="10" id="KW-1185">Reference proteome</keyword>
<dbReference type="InterPro" id="IPR029063">
    <property type="entry name" value="SAM-dependent_MTases_sf"/>
</dbReference>
<dbReference type="PROSITE" id="PS51679">
    <property type="entry name" value="SAM_MT_C5"/>
    <property type="match status" value="1"/>
</dbReference>
<dbReference type="GO" id="GO:0003886">
    <property type="term" value="F:DNA (cytosine-5-)-methyltransferase activity"/>
    <property type="evidence" value="ECO:0007669"/>
    <property type="project" value="UniProtKB-EC"/>
</dbReference>
<keyword evidence="2 7" id="KW-0489">Methyltransferase</keyword>
<comment type="catalytic activity">
    <reaction evidence="6">
        <text>a 2'-deoxycytidine in DNA + S-adenosyl-L-methionine = a 5-methyl-2'-deoxycytidine in DNA + S-adenosyl-L-homocysteine + H(+)</text>
        <dbReference type="Rhea" id="RHEA:13681"/>
        <dbReference type="Rhea" id="RHEA-COMP:11369"/>
        <dbReference type="Rhea" id="RHEA-COMP:11370"/>
        <dbReference type="ChEBI" id="CHEBI:15378"/>
        <dbReference type="ChEBI" id="CHEBI:57856"/>
        <dbReference type="ChEBI" id="CHEBI:59789"/>
        <dbReference type="ChEBI" id="CHEBI:85452"/>
        <dbReference type="ChEBI" id="CHEBI:85454"/>
        <dbReference type="EC" id="2.1.1.37"/>
    </reaction>
</comment>
<evidence type="ECO:0000313" key="10">
    <source>
        <dbReference type="Proteomes" id="UP000054823"/>
    </source>
</evidence>
<dbReference type="GO" id="GO:0032259">
    <property type="term" value="P:methylation"/>
    <property type="evidence" value="ECO:0007669"/>
    <property type="project" value="UniProtKB-KW"/>
</dbReference>
<evidence type="ECO:0000313" key="9">
    <source>
        <dbReference type="EMBL" id="CUH52705.1"/>
    </source>
</evidence>
<evidence type="ECO:0000256" key="2">
    <source>
        <dbReference type="ARBA" id="ARBA00022603"/>
    </source>
</evidence>
<keyword evidence="4 7" id="KW-0949">S-adenosyl-L-methionine</keyword>
<evidence type="ECO:0000256" key="6">
    <source>
        <dbReference type="ARBA" id="ARBA00047422"/>
    </source>
</evidence>
<evidence type="ECO:0000256" key="7">
    <source>
        <dbReference type="PROSITE-ProRule" id="PRU01016"/>
    </source>
</evidence>
<sequence length="514" mass="57044">MPSTFGIADLFAGPGGLGEGFTSFVKNAHSPYKIGISVEKEVSAHRTLTLRAFLREYKARHGSLPEKYINFHAGQIEEPDWALVDADAWSVATSEAQCLELGTVLAANTIDRAIEQLRSDFEETILIGGPPCQAYSLVGRARSRGKSDYVPEDDERHYLFREYIRVLKQLRPAAFVMENVKGMLSSTVESKQVFEMLMEDLSSLGAGDDHVYEIRAIRVKDGKAFLREAQKRSDFVVRAEEFGVPQRRHRVIIVGIRSDMAQGAASASIDVAGGPKTVSDAIGNLPELRSGLSRGRDSVDAWRETVVDAASLLSDLYKEEGEAELSGVFTDLAKELPGQANLPRKSTRLPNAYGESEDDFLRWIERPELRAVAQHETRGHMPSDLGRYLFAAAFGEEKGFSPKAANFPSDISPAHRNWHTGVFNDRFRVQLAREAGTTVTSHISKDGHYFIHPAPRQCRSLTVREAARIQTFPDDYLFLGNRTQQYVQVGNAVPPFLAQQIAELVFEALQGESD</sequence>